<name>A0AAN6XIK7_9PEZI</name>
<evidence type="ECO:0000313" key="1">
    <source>
        <dbReference type="EMBL" id="KAK4200251.1"/>
    </source>
</evidence>
<keyword evidence="2" id="KW-1185">Reference proteome</keyword>
<dbReference type="EMBL" id="MU863922">
    <property type="protein sequence ID" value="KAK4200251.1"/>
    <property type="molecule type" value="Genomic_DNA"/>
</dbReference>
<dbReference type="Proteomes" id="UP001303160">
    <property type="component" value="Unassembled WGS sequence"/>
</dbReference>
<protein>
    <submittedName>
        <fullName evidence="1">Uncharacterized protein</fullName>
    </submittedName>
</protein>
<organism evidence="1 2">
    <name type="scientific">Triangularia verruculosa</name>
    <dbReference type="NCBI Taxonomy" id="2587418"/>
    <lineage>
        <taxon>Eukaryota</taxon>
        <taxon>Fungi</taxon>
        <taxon>Dikarya</taxon>
        <taxon>Ascomycota</taxon>
        <taxon>Pezizomycotina</taxon>
        <taxon>Sordariomycetes</taxon>
        <taxon>Sordariomycetidae</taxon>
        <taxon>Sordariales</taxon>
        <taxon>Podosporaceae</taxon>
        <taxon>Triangularia</taxon>
    </lineage>
</organism>
<gene>
    <name evidence="1" type="ORF">QBC40DRAFT_296855</name>
</gene>
<comment type="caution">
    <text evidence="1">The sequence shown here is derived from an EMBL/GenBank/DDBJ whole genome shotgun (WGS) entry which is preliminary data.</text>
</comment>
<evidence type="ECO:0000313" key="2">
    <source>
        <dbReference type="Proteomes" id="UP001303160"/>
    </source>
</evidence>
<reference evidence="1" key="2">
    <citation type="submission" date="2023-05" db="EMBL/GenBank/DDBJ databases">
        <authorList>
            <consortium name="Lawrence Berkeley National Laboratory"/>
            <person name="Steindorff A."/>
            <person name="Hensen N."/>
            <person name="Bonometti L."/>
            <person name="Westerberg I."/>
            <person name="Brannstrom I.O."/>
            <person name="Guillou S."/>
            <person name="Cros-Aarteil S."/>
            <person name="Calhoun S."/>
            <person name="Haridas S."/>
            <person name="Kuo A."/>
            <person name="Mondo S."/>
            <person name="Pangilinan J."/>
            <person name="Riley R."/>
            <person name="Labutti K."/>
            <person name="Andreopoulos B."/>
            <person name="Lipzen A."/>
            <person name="Chen C."/>
            <person name="Yanf M."/>
            <person name="Daum C."/>
            <person name="Ng V."/>
            <person name="Clum A."/>
            <person name="Ohm R."/>
            <person name="Martin F."/>
            <person name="Silar P."/>
            <person name="Natvig D."/>
            <person name="Lalanne C."/>
            <person name="Gautier V."/>
            <person name="Ament-Velasquez S.L."/>
            <person name="Kruys A."/>
            <person name="Hutchinson M.I."/>
            <person name="Powell A.J."/>
            <person name="Barry K."/>
            <person name="Miller A.N."/>
            <person name="Grigoriev I.V."/>
            <person name="Debuchy R."/>
            <person name="Gladieux P."/>
            <person name="Thoren M.H."/>
            <person name="Johannesson H."/>
        </authorList>
    </citation>
    <scope>NUCLEOTIDE SEQUENCE</scope>
    <source>
        <strain evidence="1">CBS 315.58</strain>
    </source>
</reference>
<accession>A0AAN6XIK7</accession>
<proteinExistence type="predicted"/>
<reference evidence="1" key="1">
    <citation type="journal article" date="2023" name="Mol. Phylogenet. Evol.">
        <title>Genome-scale phylogeny and comparative genomics of the fungal order Sordariales.</title>
        <authorList>
            <person name="Hensen N."/>
            <person name="Bonometti L."/>
            <person name="Westerberg I."/>
            <person name="Brannstrom I.O."/>
            <person name="Guillou S."/>
            <person name="Cros-Aarteil S."/>
            <person name="Calhoun S."/>
            <person name="Haridas S."/>
            <person name="Kuo A."/>
            <person name="Mondo S."/>
            <person name="Pangilinan J."/>
            <person name="Riley R."/>
            <person name="LaButti K."/>
            <person name="Andreopoulos B."/>
            <person name="Lipzen A."/>
            <person name="Chen C."/>
            <person name="Yan M."/>
            <person name="Daum C."/>
            <person name="Ng V."/>
            <person name="Clum A."/>
            <person name="Steindorff A."/>
            <person name="Ohm R.A."/>
            <person name="Martin F."/>
            <person name="Silar P."/>
            <person name="Natvig D.O."/>
            <person name="Lalanne C."/>
            <person name="Gautier V."/>
            <person name="Ament-Velasquez S.L."/>
            <person name="Kruys A."/>
            <person name="Hutchinson M.I."/>
            <person name="Powell A.J."/>
            <person name="Barry K."/>
            <person name="Miller A.N."/>
            <person name="Grigoriev I.V."/>
            <person name="Debuchy R."/>
            <person name="Gladieux P."/>
            <person name="Hiltunen Thoren M."/>
            <person name="Johannesson H."/>
        </authorList>
    </citation>
    <scope>NUCLEOTIDE SEQUENCE</scope>
    <source>
        <strain evidence="1">CBS 315.58</strain>
    </source>
</reference>
<dbReference type="AlphaFoldDB" id="A0AAN6XIK7"/>
<sequence>MVSLREVLSQAPMPNGIASFHTLPGSGKPSLSHKNWVQEYPEVRALDQFYMNPTHEEINTVFGFEDDLEAHLLTREVSPLNGTTEWLQNEGDSVRTFYTKVSELIQLAF</sequence>